<proteinExistence type="predicted"/>
<name>A0A8H5GVQ8_9AGAR</name>
<reference evidence="3 4" key="1">
    <citation type="journal article" date="2020" name="ISME J.">
        <title>Uncovering the hidden diversity of litter-decomposition mechanisms in mushroom-forming fungi.</title>
        <authorList>
            <person name="Floudas D."/>
            <person name="Bentzer J."/>
            <person name="Ahren D."/>
            <person name="Johansson T."/>
            <person name="Persson P."/>
            <person name="Tunlid A."/>
        </authorList>
    </citation>
    <scope>NUCLEOTIDE SEQUENCE [LARGE SCALE GENOMIC DNA]</scope>
    <source>
        <strain evidence="3 4">CBS 661.87</strain>
    </source>
</reference>
<keyword evidence="4" id="KW-1185">Reference proteome</keyword>
<feature type="transmembrane region" description="Helical" evidence="2">
    <location>
        <begin position="270"/>
        <end position="288"/>
    </location>
</feature>
<gene>
    <name evidence="3" type="ORF">D9615_008066</name>
</gene>
<sequence>MANEIYQQKSVFYISPTLRSSTGDSQMKHRNRGVYKSRGQSGIFSLGNCRDYIAEVEIIVELRQKSPKGSEPVPGNPRKSSISRSLGRDSPGSNLHEAAFDIGAVIPGIEATLLNGFQYQAYFSFVMPSRLALVFAIASLFAASCALAFPNSGTTLSTAVPRNFHVQLVATFDPLNVPKDCQPICTYLTNMFGKNPPCSEDACVCTNGFVTEFGLCAECVLSNKTSGKDLDIAISDAQGTLDVLISDCNKTGLEVKPYTLSKNDATYLDGQEFALGLVVVVLGIALGFA</sequence>
<comment type="caution">
    <text evidence="3">The sequence shown here is derived from an EMBL/GenBank/DDBJ whole genome shotgun (WGS) entry which is preliminary data.</text>
</comment>
<keyword evidence="2" id="KW-1133">Transmembrane helix</keyword>
<evidence type="ECO:0000313" key="4">
    <source>
        <dbReference type="Proteomes" id="UP000565441"/>
    </source>
</evidence>
<dbReference type="AlphaFoldDB" id="A0A8H5GVQ8"/>
<dbReference type="Proteomes" id="UP000565441">
    <property type="component" value="Unassembled WGS sequence"/>
</dbReference>
<evidence type="ECO:0000256" key="1">
    <source>
        <dbReference type="SAM" id="MobiDB-lite"/>
    </source>
</evidence>
<feature type="region of interest" description="Disordered" evidence="1">
    <location>
        <begin position="66"/>
        <end position="91"/>
    </location>
</feature>
<feature type="transmembrane region" description="Helical" evidence="2">
    <location>
        <begin position="131"/>
        <end position="149"/>
    </location>
</feature>
<evidence type="ECO:0000256" key="2">
    <source>
        <dbReference type="SAM" id="Phobius"/>
    </source>
</evidence>
<organism evidence="3 4">
    <name type="scientific">Tricholomella constricta</name>
    <dbReference type="NCBI Taxonomy" id="117010"/>
    <lineage>
        <taxon>Eukaryota</taxon>
        <taxon>Fungi</taxon>
        <taxon>Dikarya</taxon>
        <taxon>Basidiomycota</taxon>
        <taxon>Agaricomycotina</taxon>
        <taxon>Agaricomycetes</taxon>
        <taxon>Agaricomycetidae</taxon>
        <taxon>Agaricales</taxon>
        <taxon>Tricholomatineae</taxon>
        <taxon>Lyophyllaceae</taxon>
        <taxon>Tricholomella</taxon>
    </lineage>
</organism>
<protein>
    <submittedName>
        <fullName evidence="3">Uncharacterized protein</fullName>
    </submittedName>
</protein>
<dbReference type="OrthoDB" id="2753410at2759"/>
<keyword evidence="2" id="KW-0812">Transmembrane</keyword>
<dbReference type="EMBL" id="JAACJP010000044">
    <property type="protein sequence ID" value="KAF5371953.1"/>
    <property type="molecule type" value="Genomic_DNA"/>
</dbReference>
<evidence type="ECO:0000313" key="3">
    <source>
        <dbReference type="EMBL" id="KAF5371953.1"/>
    </source>
</evidence>
<accession>A0A8H5GVQ8</accession>
<keyword evidence="2" id="KW-0472">Membrane</keyword>